<dbReference type="PROSITE" id="PS51176">
    <property type="entry name" value="PDH_ADH"/>
    <property type="match status" value="1"/>
</dbReference>
<comment type="similarity">
    <text evidence="1">Belongs to the prephenate/arogenate dehydrogenase family.</text>
</comment>
<sequence>MPTPEKLQQLDQTLITLLGERLALLAALETPSMQEQLTRYQAQLAVAGIPEHLWSSVITGCMATLAKKPSLSAIVEPRKITIVGGHGLMGRFFVDRLSNAGHDVRVLEYDGWGQAETLLGTADLVLLCVPLKATLAVIRKVAPYLSPTTTLADIASTKSAAVQTMLDSHPGPVVGLHPMFGPGGKSFLGQKVVVCPGRKPAAYQWLLHLIEADGGNLIHSTPEEHDRMMVAVQAIRFFSNFTLGTFLAEEGIDIERSLTFASPLYRLEINTVSRLLAQDAALYIDILLASEERCEAIERLVNVYDRLSKLLAQGDRAALIAEFEAAREAFSGQATRALEESNHVINHLSTFLAANESKANVVEPSVTSEPSVTPAYVQVRAA</sequence>
<protein>
    <submittedName>
        <fullName evidence="4">Bifunctional chorismate mutase/prephenate dehydrogenase</fullName>
        <ecNumber evidence="4">1.3.1.12</ecNumber>
        <ecNumber evidence="4">5.4.99.5</ecNumber>
    </submittedName>
</protein>
<evidence type="ECO:0000256" key="2">
    <source>
        <dbReference type="ARBA" id="ARBA00023002"/>
    </source>
</evidence>
<gene>
    <name evidence="4" type="primary">tyrA</name>
    <name evidence="4" type="ORF">NDI38_01120</name>
</gene>
<keyword evidence="4" id="KW-0413">Isomerase</keyword>
<evidence type="ECO:0000259" key="3">
    <source>
        <dbReference type="PROSITE" id="PS51176"/>
    </source>
</evidence>
<dbReference type="Proteomes" id="UP001476950">
    <property type="component" value="Unassembled WGS sequence"/>
</dbReference>
<dbReference type="EMBL" id="JAMPLM010000001">
    <property type="protein sequence ID" value="MEP1057018.1"/>
    <property type="molecule type" value="Genomic_DNA"/>
</dbReference>
<dbReference type="InterPro" id="IPR050812">
    <property type="entry name" value="Preph/Arog_dehydrog"/>
</dbReference>
<reference evidence="4 5" key="1">
    <citation type="submission" date="2022-04" db="EMBL/GenBank/DDBJ databases">
        <title>Positive selection, recombination, and allopatry shape intraspecific diversity of widespread and dominant cyanobacteria.</title>
        <authorList>
            <person name="Wei J."/>
            <person name="Shu W."/>
            <person name="Hu C."/>
        </authorList>
    </citation>
    <scope>NUCLEOTIDE SEQUENCE [LARGE SCALE GENOMIC DNA]</scope>
    <source>
        <strain evidence="4 5">AS-A4</strain>
    </source>
</reference>
<dbReference type="SUPFAM" id="SSF51735">
    <property type="entry name" value="NAD(P)-binding Rossmann-fold domains"/>
    <property type="match status" value="1"/>
</dbReference>
<evidence type="ECO:0000313" key="4">
    <source>
        <dbReference type="EMBL" id="MEP1057018.1"/>
    </source>
</evidence>
<dbReference type="PANTHER" id="PTHR21363:SF0">
    <property type="entry name" value="PREPHENATE DEHYDROGENASE [NADP(+)]"/>
    <property type="match status" value="1"/>
</dbReference>
<proteinExistence type="inferred from homology"/>
<evidence type="ECO:0000256" key="1">
    <source>
        <dbReference type="ARBA" id="ARBA00007964"/>
    </source>
</evidence>
<organism evidence="4 5">
    <name type="scientific">Stenomitos frigidus AS-A4</name>
    <dbReference type="NCBI Taxonomy" id="2933935"/>
    <lineage>
        <taxon>Bacteria</taxon>
        <taxon>Bacillati</taxon>
        <taxon>Cyanobacteriota</taxon>
        <taxon>Cyanophyceae</taxon>
        <taxon>Leptolyngbyales</taxon>
        <taxon>Leptolyngbyaceae</taxon>
        <taxon>Stenomitos</taxon>
    </lineage>
</organism>
<dbReference type="InterPro" id="IPR046826">
    <property type="entry name" value="PDH_N"/>
</dbReference>
<dbReference type="InterPro" id="IPR003099">
    <property type="entry name" value="Prephen_DH"/>
</dbReference>
<evidence type="ECO:0000313" key="5">
    <source>
        <dbReference type="Proteomes" id="UP001476950"/>
    </source>
</evidence>
<keyword evidence="5" id="KW-1185">Reference proteome</keyword>
<dbReference type="PANTHER" id="PTHR21363">
    <property type="entry name" value="PREPHENATE DEHYDROGENASE"/>
    <property type="match status" value="1"/>
</dbReference>
<dbReference type="GO" id="GO:0004106">
    <property type="term" value="F:chorismate mutase activity"/>
    <property type="evidence" value="ECO:0007669"/>
    <property type="project" value="UniProtKB-EC"/>
</dbReference>
<dbReference type="SUPFAM" id="SSF48179">
    <property type="entry name" value="6-phosphogluconate dehydrogenase C-terminal domain-like"/>
    <property type="match status" value="1"/>
</dbReference>
<dbReference type="Pfam" id="PF20463">
    <property type="entry name" value="PDH_C"/>
    <property type="match status" value="1"/>
</dbReference>
<accession>A0ABV0KCQ1</accession>
<name>A0ABV0KCQ1_9CYAN</name>
<dbReference type="Pfam" id="PF02153">
    <property type="entry name" value="PDH_N"/>
    <property type="match status" value="1"/>
</dbReference>
<dbReference type="Gene3D" id="1.10.3660.10">
    <property type="entry name" value="6-phosphogluconate dehydrogenase C-terminal like domain"/>
    <property type="match status" value="1"/>
</dbReference>
<dbReference type="InterPro" id="IPR008927">
    <property type="entry name" value="6-PGluconate_DH-like_C_sf"/>
</dbReference>
<dbReference type="NCBIfam" id="NF008400">
    <property type="entry name" value="PRK11199.1"/>
    <property type="match status" value="1"/>
</dbReference>
<dbReference type="InterPro" id="IPR036291">
    <property type="entry name" value="NAD(P)-bd_dom_sf"/>
</dbReference>
<dbReference type="EC" id="5.4.99.5" evidence="4"/>
<dbReference type="GO" id="GO:0008977">
    <property type="term" value="F:prephenate dehydrogenase (NAD+) activity"/>
    <property type="evidence" value="ECO:0007669"/>
    <property type="project" value="UniProtKB-EC"/>
</dbReference>
<dbReference type="RefSeq" id="WP_190453615.1">
    <property type="nucleotide sequence ID" value="NZ_JAMPLM010000001.1"/>
</dbReference>
<dbReference type="EC" id="1.3.1.12" evidence="4"/>
<keyword evidence="2 4" id="KW-0560">Oxidoreductase</keyword>
<feature type="domain" description="Prephenate/arogenate dehydrogenase" evidence="3">
    <location>
        <begin position="78"/>
        <end position="341"/>
    </location>
</feature>
<dbReference type="Gene3D" id="3.40.50.720">
    <property type="entry name" value="NAD(P)-binding Rossmann-like Domain"/>
    <property type="match status" value="1"/>
</dbReference>
<comment type="caution">
    <text evidence="4">The sequence shown here is derived from an EMBL/GenBank/DDBJ whole genome shotgun (WGS) entry which is preliminary data.</text>
</comment>
<dbReference type="InterPro" id="IPR046825">
    <property type="entry name" value="PDH_C"/>
</dbReference>